<gene>
    <name evidence="2" type="ORF">AV530_014075</name>
</gene>
<dbReference type="SUPFAM" id="SSF48350">
    <property type="entry name" value="GTPase activation domain, GAP"/>
    <property type="match status" value="1"/>
</dbReference>
<organism evidence="2 3">
    <name type="scientific">Patagioenas fasciata monilis</name>
    <dbReference type="NCBI Taxonomy" id="372326"/>
    <lineage>
        <taxon>Eukaryota</taxon>
        <taxon>Metazoa</taxon>
        <taxon>Chordata</taxon>
        <taxon>Craniata</taxon>
        <taxon>Vertebrata</taxon>
        <taxon>Euteleostomi</taxon>
        <taxon>Archelosauria</taxon>
        <taxon>Archosauria</taxon>
        <taxon>Dinosauria</taxon>
        <taxon>Saurischia</taxon>
        <taxon>Theropoda</taxon>
        <taxon>Coelurosauria</taxon>
        <taxon>Aves</taxon>
        <taxon>Neognathae</taxon>
        <taxon>Neoaves</taxon>
        <taxon>Columbimorphae</taxon>
        <taxon>Columbiformes</taxon>
        <taxon>Columbidae</taxon>
        <taxon>Patagioenas</taxon>
    </lineage>
</organism>
<dbReference type="InterPro" id="IPR008936">
    <property type="entry name" value="Rho_GTPase_activation_prot"/>
</dbReference>
<dbReference type="Gene3D" id="1.10.555.10">
    <property type="entry name" value="Rho GTPase activation protein"/>
    <property type="match status" value="1"/>
</dbReference>
<proteinExistence type="predicted"/>
<dbReference type="AlphaFoldDB" id="A0A1V4K5E1"/>
<reference evidence="2 3" key="1">
    <citation type="submission" date="2016-02" db="EMBL/GenBank/DDBJ databases">
        <title>Band-tailed pigeon sequencing and assembly.</title>
        <authorList>
            <person name="Soares A.E."/>
            <person name="Novak B.J."/>
            <person name="Rice E.S."/>
            <person name="O'Connell B."/>
            <person name="Chang D."/>
            <person name="Weber S."/>
            <person name="Shapiro B."/>
        </authorList>
    </citation>
    <scope>NUCLEOTIDE SEQUENCE [LARGE SCALE GENOMIC DNA]</scope>
    <source>
        <strain evidence="2">BTP2013</strain>
        <tissue evidence="2">Blood</tissue>
    </source>
</reference>
<evidence type="ECO:0000259" key="1">
    <source>
        <dbReference type="PROSITE" id="PS50238"/>
    </source>
</evidence>
<dbReference type="EMBL" id="LSYS01004359">
    <property type="protein sequence ID" value="OPJ79614.1"/>
    <property type="molecule type" value="Genomic_DNA"/>
</dbReference>
<accession>A0A1V4K5E1</accession>
<keyword evidence="3" id="KW-1185">Reference proteome</keyword>
<dbReference type="InterPro" id="IPR000198">
    <property type="entry name" value="RhoGAP_dom"/>
</dbReference>
<evidence type="ECO:0000313" key="3">
    <source>
        <dbReference type="Proteomes" id="UP000190648"/>
    </source>
</evidence>
<dbReference type="GO" id="GO:0007165">
    <property type="term" value="P:signal transduction"/>
    <property type="evidence" value="ECO:0007669"/>
    <property type="project" value="InterPro"/>
</dbReference>
<evidence type="ECO:0000313" key="2">
    <source>
        <dbReference type="EMBL" id="OPJ79614.1"/>
    </source>
</evidence>
<dbReference type="PROSITE" id="PS50238">
    <property type="entry name" value="RHOGAP"/>
    <property type="match status" value="1"/>
</dbReference>
<dbReference type="Proteomes" id="UP000190648">
    <property type="component" value="Unassembled WGS sequence"/>
</dbReference>
<sequence length="73" mass="7868">MSSNNLAICIGPNLLRPPNKKLLLLEVMLEVKRRYAHQNLAADSSLDAFSSLKQTLVRVAAPQPSAQRPGSGA</sequence>
<feature type="domain" description="Rho-GAP" evidence="1">
    <location>
        <begin position="1"/>
        <end position="49"/>
    </location>
</feature>
<comment type="caution">
    <text evidence="2">The sequence shown here is derived from an EMBL/GenBank/DDBJ whole genome shotgun (WGS) entry which is preliminary data.</text>
</comment>
<name>A0A1V4K5E1_PATFA</name>
<protein>
    <recommendedName>
        <fullName evidence="1">Rho-GAP domain-containing protein</fullName>
    </recommendedName>
</protein>